<comment type="caution">
    <text evidence="1">The sequence shown here is derived from an EMBL/GenBank/DDBJ whole genome shotgun (WGS) entry which is preliminary data.</text>
</comment>
<keyword evidence="2" id="KW-1185">Reference proteome</keyword>
<gene>
    <name evidence="1" type="ORF">KPH14_002681</name>
</gene>
<dbReference type="Proteomes" id="UP001258017">
    <property type="component" value="Unassembled WGS sequence"/>
</dbReference>
<proteinExistence type="predicted"/>
<name>A0AAD9R8S1_9HYME</name>
<evidence type="ECO:0000313" key="2">
    <source>
        <dbReference type="Proteomes" id="UP001258017"/>
    </source>
</evidence>
<organism evidence="1 2">
    <name type="scientific">Odynerus spinipes</name>
    <dbReference type="NCBI Taxonomy" id="1348599"/>
    <lineage>
        <taxon>Eukaryota</taxon>
        <taxon>Metazoa</taxon>
        <taxon>Ecdysozoa</taxon>
        <taxon>Arthropoda</taxon>
        <taxon>Hexapoda</taxon>
        <taxon>Insecta</taxon>
        <taxon>Pterygota</taxon>
        <taxon>Neoptera</taxon>
        <taxon>Endopterygota</taxon>
        <taxon>Hymenoptera</taxon>
        <taxon>Apocrita</taxon>
        <taxon>Aculeata</taxon>
        <taxon>Vespoidea</taxon>
        <taxon>Vespidae</taxon>
        <taxon>Eumeninae</taxon>
        <taxon>Odynerus</taxon>
    </lineage>
</organism>
<sequence>MSDSAAEIERNEEVNKENELLNDDEWSGWLPVEKVVNEHVIFLYEGKYYPGKILRVTKTKGTISSMEIASGYYCSRGKLLLTGQLLVPVPYGNSKSLEVAKSVTFDISNLVIMLKDISLHINDRSLKNRVLRIVKRLDKTSLDEISSMDEEFMDSDLAT</sequence>
<accession>A0AAD9R8S1</accession>
<dbReference type="AlphaFoldDB" id="A0AAD9R8S1"/>
<evidence type="ECO:0000313" key="1">
    <source>
        <dbReference type="EMBL" id="KAK2575219.1"/>
    </source>
</evidence>
<protein>
    <submittedName>
        <fullName evidence="1">Uncharacterized protein</fullName>
    </submittedName>
</protein>
<reference evidence="1" key="2">
    <citation type="journal article" date="2023" name="Commun. Biol.">
        <title>Intrasexual cuticular hydrocarbon dimorphism in a wasp sheds light on hydrocarbon biosynthesis genes in Hymenoptera.</title>
        <authorList>
            <person name="Moris V.C."/>
            <person name="Podsiadlowski L."/>
            <person name="Martin S."/>
            <person name="Oeyen J.P."/>
            <person name="Donath A."/>
            <person name="Petersen M."/>
            <person name="Wilbrandt J."/>
            <person name="Misof B."/>
            <person name="Liedtke D."/>
            <person name="Thamm M."/>
            <person name="Scheiner R."/>
            <person name="Schmitt T."/>
            <person name="Niehuis O."/>
        </authorList>
    </citation>
    <scope>NUCLEOTIDE SEQUENCE</scope>
    <source>
        <strain evidence="1">GBR_01_08_01A</strain>
    </source>
</reference>
<dbReference type="EMBL" id="JAIFRP010004484">
    <property type="protein sequence ID" value="KAK2575219.1"/>
    <property type="molecule type" value="Genomic_DNA"/>
</dbReference>
<reference evidence="1" key="1">
    <citation type="submission" date="2021-08" db="EMBL/GenBank/DDBJ databases">
        <authorList>
            <person name="Misof B."/>
            <person name="Oliver O."/>
            <person name="Podsiadlowski L."/>
            <person name="Donath A."/>
            <person name="Peters R."/>
            <person name="Mayer C."/>
            <person name="Rust J."/>
            <person name="Gunkel S."/>
            <person name="Lesny P."/>
            <person name="Martin S."/>
            <person name="Oeyen J.P."/>
            <person name="Petersen M."/>
            <person name="Panagiotis P."/>
            <person name="Wilbrandt J."/>
            <person name="Tanja T."/>
        </authorList>
    </citation>
    <scope>NUCLEOTIDE SEQUENCE</scope>
    <source>
        <strain evidence="1">GBR_01_08_01A</strain>
        <tissue evidence="1">Thorax + abdomen</tissue>
    </source>
</reference>